<evidence type="ECO:0000313" key="6">
    <source>
        <dbReference type="Proteomes" id="UP000509510"/>
    </source>
</evidence>
<feature type="active site" description="Proton acceptor" evidence="3">
    <location>
        <position position="87"/>
    </location>
</feature>
<dbReference type="EC" id="4.3.2.9" evidence="1"/>
<evidence type="ECO:0000256" key="4">
    <source>
        <dbReference type="PIRSR" id="PIRSR617939-2"/>
    </source>
</evidence>
<dbReference type="InterPro" id="IPR013024">
    <property type="entry name" value="GGCT-like"/>
</dbReference>
<dbReference type="RefSeq" id="XP_035340492.1">
    <property type="nucleotide sequence ID" value="XM_035484599.1"/>
</dbReference>
<dbReference type="OrthoDB" id="2924818at2759"/>
<reference evidence="6" key="1">
    <citation type="submission" date="2020-06" db="EMBL/GenBank/DDBJ databases">
        <title>A chromosome-scale genome assembly of Talaromyces rugulosus W13939.</title>
        <authorList>
            <person name="Wang B."/>
            <person name="Guo L."/>
            <person name="Ye K."/>
            <person name="Wang L."/>
        </authorList>
    </citation>
    <scope>NUCLEOTIDE SEQUENCE [LARGE SCALE GENOMIC DNA]</scope>
    <source>
        <strain evidence="6">W13939</strain>
    </source>
</reference>
<organism evidence="5 6">
    <name type="scientific">Talaromyces rugulosus</name>
    <name type="common">Penicillium rugulosum</name>
    <dbReference type="NCBI Taxonomy" id="121627"/>
    <lineage>
        <taxon>Eukaryota</taxon>
        <taxon>Fungi</taxon>
        <taxon>Dikarya</taxon>
        <taxon>Ascomycota</taxon>
        <taxon>Pezizomycotina</taxon>
        <taxon>Eurotiomycetes</taxon>
        <taxon>Eurotiomycetidae</taxon>
        <taxon>Eurotiales</taxon>
        <taxon>Trichocomaceae</taxon>
        <taxon>Talaromyces</taxon>
        <taxon>Talaromyces sect. Islandici</taxon>
    </lineage>
</organism>
<proteinExistence type="predicted"/>
<feature type="binding site" evidence="4">
    <location>
        <begin position="17"/>
        <end position="22"/>
    </location>
    <ligand>
        <name>substrate</name>
    </ligand>
</feature>
<dbReference type="Gene3D" id="3.10.490.10">
    <property type="entry name" value="Gamma-glutamyl cyclotransferase-like"/>
    <property type="match status" value="1"/>
</dbReference>
<dbReference type="InterPro" id="IPR017939">
    <property type="entry name" value="G-Glutamylcylcotransferase"/>
</dbReference>
<dbReference type="SUPFAM" id="SSF110857">
    <property type="entry name" value="Gamma-glutamyl cyclotransferase-like"/>
    <property type="match status" value="1"/>
</dbReference>
<evidence type="ECO:0000256" key="3">
    <source>
        <dbReference type="PIRSR" id="PIRSR617939-1"/>
    </source>
</evidence>
<protein>
    <recommendedName>
        <fullName evidence="1">gamma-glutamylcyclotransferase</fullName>
        <ecNumber evidence="1">4.3.2.9</ecNumber>
    </recommendedName>
</protein>
<evidence type="ECO:0000313" key="5">
    <source>
        <dbReference type="EMBL" id="QKX54313.1"/>
    </source>
</evidence>
<dbReference type="EMBL" id="CP055898">
    <property type="protein sequence ID" value="QKX54313.1"/>
    <property type="molecule type" value="Genomic_DNA"/>
</dbReference>
<dbReference type="CDD" id="cd06661">
    <property type="entry name" value="GGCT_like"/>
    <property type="match status" value="1"/>
</dbReference>
<gene>
    <name evidence="5" type="ORF">TRUGW13939_01399</name>
</gene>
<dbReference type="InterPro" id="IPR036568">
    <property type="entry name" value="GGCT-like_sf"/>
</dbReference>
<dbReference type="KEGG" id="trg:TRUGW13939_01399"/>
<dbReference type="PANTHER" id="PTHR12935">
    <property type="entry name" value="GAMMA-GLUTAMYLCYCLOTRANSFERASE"/>
    <property type="match status" value="1"/>
</dbReference>
<accession>A0A7H8QMA7</accession>
<evidence type="ECO:0000256" key="1">
    <source>
        <dbReference type="ARBA" id="ARBA00012346"/>
    </source>
</evidence>
<dbReference type="GeneID" id="55988910"/>
<dbReference type="Proteomes" id="UP000509510">
    <property type="component" value="Chromosome I"/>
</dbReference>
<keyword evidence="6" id="KW-1185">Reference proteome</keyword>
<keyword evidence="2" id="KW-0456">Lyase</keyword>
<sequence length="184" mass="20745">MPQVNRSSSIPDYKDLYFAYGSNMHLQQMAKRCPDSTIFGIGRLRSYKWQVNTRGGGNVVEGDAGDSVEGIVFKVSSNDIEKLRFCEEVEKQYFVEKRLAIDTQCILNPELRDQRTVDVVEILAQNSGSGKCTILDEVEQTHLKTMNEETDQMERRLSLPNPDKTGELEVTSLGKLAYCSPTTI</sequence>
<dbReference type="GO" id="GO:0003839">
    <property type="term" value="F:gamma-glutamylcyclotransferase activity"/>
    <property type="evidence" value="ECO:0007669"/>
    <property type="project" value="UniProtKB-EC"/>
</dbReference>
<dbReference type="AlphaFoldDB" id="A0A7H8QMA7"/>
<dbReference type="PANTHER" id="PTHR12935:SF0">
    <property type="entry name" value="GAMMA-GLUTAMYLCYCLOTRANSFERASE"/>
    <property type="match status" value="1"/>
</dbReference>
<evidence type="ECO:0000256" key="2">
    <source>
        <dbReference type="ARBA" id="ARBA00023239"/>
    </source>
</evidence>
<name>A0A7H8QMA7_TALRU</name>